<gene>
    <name evidence="1" type="ORF">C4520_10535</name>
</gene>
<comment type="caution">
    <text evidence="1">The sequence shown here is derived from an EMBL/GenBank/DDBJ whole genome shotgun (WGS) entry which is preliminary data.</text>
</comment>
<reference evidence="1 2" key="1">
    <citation type="journal article" date="2017" name="ISME J.">
        <title>Energy and carbon metabolisms in a deep terrestrial subsurface fluid microbial community.</title>
        <authorList>
            <person name="Momper L."/>
            <person name="Jungbluth S.P."/>
            <person name="Lee M.D."/>
            <person name="Amend J.P."/>
        </authorList>
    </citation>
    <scope>NUCLEOTIDE SEQUENCE [LARGE SCALE GENOMIC DNA]</scope>
    <source>
        <strain evidence="1">SURF_5</strain>
    </source>
</reference>
<name>A0A3A4NZF9_ABYX5</name>
<proteinExistence type="predicted"/>
<organism evidence="1 2">
    <name type="scientific">Abyssobacteria bacterium (strain SURF_5)</name>
    <dbReference type="NCBI Taxonomy" id="2093360"/>
    <lineage>
        <taxon>Bacteria</taxon>
        <taxon>Pseudomonadati</taxon>
        <taxon>Candidatus Hydrogenedentota</taxon>
        <taxon>Candidatus Abyssobacteria</taxon>
    </lineage>
</organism>
<dbReference type="AlphaFoldDB" id="A0A3A4NZF9"/>
<evidence type="ECO:0000313" key="1">
    <source>
        <dbReference type="EMBL" id="RJP21144.1"/>
    </source>
</evidence>
<protein>
    <submittedName>
        <fullName evidence="1">Uncharacterized protein</fullName>
    </submittedName>
</protein>
<accession>A0A3A4NZF9</accession>
<evidence type="ECO:0000313" key="2">
    <source>
        <dbReference type="Proteomes" id="UP000265882"/>
    </source>
</evidence>
<sequence>MQPEVLAAMTASIADVDLMTCDRLEALSKGHGMLTLAVFSIANVIAEEFLRGKTLKVTADNAPEIPLDDVLAKCIAAARAAGADSANAALLSATLLYFAGANVQAGVAAGNRKLGAMARMIAGADRCGVMSVPTPKLNNKISGFPAVQAIYRAMEEKKLSPIDGSLVPNGVARGPIYGHSALGEDLVYPALAKEGARIGAEAMMKAFAGAGMQPNRIMSAIFGAAAILEIVHPDARVAAEYGDYRKINTTHLAGQGAVSATGLPETLTIKGVDRVVDTAKVVGELGLMLKDIGAPTVMAMITFDDILGCFKEGGMIGCGGGSGPVASVLSRVTTDAIIALLAFINHEGDEEKTATTVHDVRDEFFMDPETAKVSANVMARKAEQLRRGPITRSIIRGTEGVRIEAVRRRAVSAYAMLSKGATLESVVKTFDEQRQETIEKGGSRYFLRTNGIEVGIKFTKIACGARRSEDIAKRYLSFNVDADVEVTLGEETIRFEGLAHRVIPKAIQEQDGMILACIPFAAVPLNEILMGSNIILNITVPAAVAAAMGMHSPAEAARLAEAGSFISTAIPGARERAEKVALLAQRMTAQLDGDKSPGT</sequence>
<dbReference type="EMBL" id="QZKU01000070">
    <property type="protein sequence ID" value="RJP21144.1"/>
    <property type="molecule type" value="Genomic_DNA"/>
</dbReference>
<dbReference type="Proteomes" id="UP000265882">
    <property type="component" value="Unassembled WGS sequence"/>
</dbReference>